<feature type="domain" description="Fungal lipase-type" evidence="1">
    <location>
        <begin position="175"/>
        <end position="274"/>
    </location>
</feature>
<dbReference type="GO" id="GO:0006629">
    <property type="term" value="P:lipid metabolic process"/>
    <property type="evidence" value="ECO:0007669"/>
    <property type="project" value="InterPro"/>
</dbReference>
<accession>A0A9P4J196</accession>
<dbReference type="EMBL" id="ML996087">
    <property type="protein sequence ID" value="KAF2151607.1"/>
    <property type="molecule type" value="Genomic_DNA"/>
</dbReference>
<sequence length="425" mass="46231">MSPDSLNLFQQIHLQKAAASLPVLTVGRDKHLRSALNDTVNTLLTGKLAKYGWNLAWGPQVWKKNGINPLTPADNSWYATRNSAVTFPDGVFETYIISISGTASLSSYDWLTEDFKVNEIVDFNAWTQGWRTTLTSPTTIQVSNSASSPYAALGICHGVHKILTHKASPGFAAADSSLFDFVQRLKGNLRVIFTGHSLGGALAPTIALGLYNSGALSGVEDSLRNILVVPAAGFSPGERNLANLFNRTFPQSSTNGVQTWNADFFNTRDIVPQAWCADPTKSERNLDHVLSIYSTRELGPVLHTIVKGLIGKEKQLAQSSGVTYIPVQGVSFDGPAPTSPITGLGQFVAEVAKQHVAAYHDQIFPHQVPNQLSSMSELYQTFIVSAGVDRQNAIIAAKQFPVFRHATKDDFEADAETIYPFDLSH</sequence>
<evidence type="ECO:0000313" key="2">
    <source>
        <dbReference type="EMBL" id="KAF2151607.1"/>
    </source>
</evidence>
<name>A0A9P4J196_9PEZI</name>
<dbReference type="Proteomes" id="UP000799439">
    <property type="component" value="Unassembled WGS sequence"/>
</dbReference>
<keyword evidence="3" id="KW-1185">Reference proteome</keyword>
<proteinExistence type="predicted"/>
<dbReference type="InterPro" id="IPR029058">
    <property type="entry name" value="AB_hydrolase_fold"/>
</dbReference>
<dbReference type="InterPro" id="IPR002921">
    <property type="entry name" value="Fungal_lipase-type"/>
</dbReference>
<dbReference type="OrthoDB" id="406844at2759"/>
<comment type="caution">
    <text evidence="2">The sequence shown here is derived from an EMBL/GenBank/DDBJ whole genome shotgun (WGS) entry which is preliminary data.</text>
</comment>
<evidence type="ECO:0000313" key="3">
    <source>
        <dbReference type="Proteomes" id="UP000799439"/>
    </source>
</evidence>
<organism evidence="2 3">
    <name type="scientific">Myriangium duriaei CBS 260.36</name>
    <dbReference type="NCBI Taxonomy" id="1168546"/>
    <lineage>
        <taxon>Eukaryota</taxon>
        <taxon>Fungi</taxon>
        <taxon>Dikarya</taxon>
        <taxon>Ascomycota</taxon>
        <taxon>Pezizomycotina</taxon>
        <taxon>Dothideomycetes</taxon>
        <taxon>Dothideomycetidae</taxon>
        <taxon>Myriangiales</taxon>
        <taxon>Myriangiaceae</taxon>
        <taxon>Myriangium</taxon>
    </lineage>
</organism>
<reference evidence="2" key="1">
    <citation type="journal article" date="2020" name="Stud. Mycol.">
        <title>101 Dothideomycetes genomes: a test case for predicting lifestyles and emergence of pathogens.</title>
        <authorList>
            <person name="Haridas S."/>
            <person name="Albert R."/>
            <person name="Binder M."/>
            <person name="Bloem J."/>
            <person name="Labutti K."/>
            <person name="Salamov A."/>
            <person name="Andreopoulos B."/>
            <person name="Baker S."/>
            <person name="Barry K."/>
            <person name="Bills G."/>
            <person name="Bluhm B."/>
            <person name="Cannon C."/>
            <person name="Castanera R."/>
            <person name="Culley D."/>
            <person name="Daum C."/>
            <person name="Ezra D."/>
            <person name="Gonzalez J."/>
            <person name="Henrissat B."/>
            <person name="Kuo A."/>
            <person name="Liang C."/>
            <person name="Lipzen A."/>
            <person name="Lutzoni F."/>
            <person name="Magnuson J."/>
            <person name="Mondo S."/>
            <person name="Nolan M."/>
            <person name="Ohm R."/>
            <person name="Pangilinan J."/>
            <person name="Park H.-J."/>
            <person name="Ramirez L."/>
            <person name="Alfaro M."/>
            <person name="Sun H."/>
            <person name="Tritt A."/>
            <person name="Yoshinaga Y."/>
            <person name="Zwiers L.-H."/>
            <person name="Turgeon B."/>
            <person name="Goodwin S."/>
            <person name="Spatafora J."/>
            <person name="Crous P."/>
            <person name="Grigoriev I."/>
        </authorList>
    </citation>
    <scope>NUCLEOTIDE SEQUENCE</scope>
    <source>
        <strain evidence="2">CBS 260.36</strain>
    </source>
</reference>
<dbReference type="AlphaFoldDB" id="A0A9P4J196"/>
<evidence type="ECO:0000259" key="1">
    <source>
        <dbReference type="Pfam" id="PF01764"/>
    </source>
</evidence>
<dbReference type="SUPFAM" id="SSF53474">
    <property type="entry name" value="alpha/beta-Hydrolases"/>
    <property type="match status" value="1"/>
</dbReference>
<dbReference type="Pfam" id="PF01764">
    <property type="entry name" value="Lipase_3"/>
    <property type="match status" value="1"/>
</dbReference>
<dbReference type="Gene3D" id="3.40.50.1820">
    <property type="entry name" value="alpha/beta hydrolase"/>
    <property type="match status" value="1"/>
</dbReference>
<protein>
    <recommendedName>
        <fullName evidence="1">Fungal lipase-type domain-containing protein</fullName>
    </recommendedName>
</protein>
<gene>
    <name evidence="2" type="ORF">K461DRAFT_321807</name>
</gene>